<gene>
    <name evidence="9" type="primary">rps8</name>
</gene>
<reference evidence="9" key="1">
    <citation type="journal article" date="2019" name="Genome Biol. Evol.">
        <title>Plastid Genomes and Proteins Illuminate the Evolution of Eustigmatophyte Algae and Their Bacterial Endosymbionts.</title>
        <authorList>
            <person name="Sevcikova T."/>
            <person name="Yurchenko T."/>
            <person name="Fawley K.P."/>
            <person name="Amaral R."/>
            <person name="Strnad H."/>
            <person name="Santos L.M."/>
            <person name="Fawley M.W."/>
            <person name="Elias M."/>
        </authorList>
    </citation>
    <scope>NUCLEOTIDE SEQUENCE</scope>
</reference>
<dbReference type="Gene3D" id="3.30.1370.30">
    <property type="match status" value="1"/>
</dbReference>
<name>A0A3R5QMA7_9STRA</name>
<keyword evidence="4" id="KW-0699">rRNA-binding</keyword>
<evidence type="ECO:0000313" key="9">
    <source>
        <dbReference type="EMBL" id="QAA11676.1"/>
    </source>
</evidence>
<keyword evidence="6 8" id="KW-0689">Ribosomal protein</keyword>
<dbReference type="InterPro" id="IPR035987">
    <property type="entry name" value="Ribosomal_uS8_sf"/>
</dbReference>
<dbReference type="GO" id="GO:0006412">
    <property type="term" value="P:translation"/>
    <property type="evidence" value="ECO:0007669"/>
    <property type="project" value="InterPro"/>
</dbReference>
<comment type="similarity">
    <text evidence="2 8">Belongs to the universal ribosomal protein uS8 family.</text>
</comment>
<dbReference type="GO" id="GO:0005737">
    <property type="term" value="C:cytoplasm"/>
    <property type="evidence" value="ECO:0007669"/>
    <property type="project" value="UniProtKB-ARBA"/>
</dbReference>
<dbReference type="RefSeq" id="YP_009550741.1">
    <property type="nucleotide sequence ID" value="NC_040297.1"/>
</dbReference>
<evidence type="ECO:0000256" key="6">
    <source>
        <dbReference type="ARBA" id="ARBA00022980"/>
    </source>
</evidence>
<dbReference type="FunFam" id="3.30.1490.10:FF:000001">
    <property type="entry name" value="30S ribosomal protein S8"/>
    <property type="match status" value="1"/>
</dbReference>
<evidence type="ECO:0000256" key="2">
    <source>
        <dbReference type="ARBA" id="ARBA00006471"/>
    </source>
</evidence>
<evidence type="ECO:0000256" key="3">
    <source>
        <dbReference type="ARBA" id="ARBA00011458"/>
    </source>
</evidence>
<dbReference type="GO" id="GO:1990904">
    <property type="term" value="C:ribonucleoprotein complex"/>
    <property type="evidence" value="ECO:0007669"/>
    <property type="project" value="UniProtKB-KW"/>
</dbReference>
<evidence type="ECO:0000256" key="8">
    <source>
        <dbReference type="RuleBase" id="RU003660"/>
    </source>
</evidence>
<dbReference type="FunFam" id="3.30.1370.30:FF:000002">
    <property type="entry name" value="30S ribosomal protein S8"/>
    <property type="match status" value="1"/>
</dbReference>
<keyword evidence="7 8" id="KW-0687">Ribonucleoprotein</keyword>
<keyword evidence="9" id="KW-0934">Plastid</keyword>
<dbReference type="InterPro" id="IPR047863">
    <property type="entry name" value="Ribosomal_uS8_CS"/>
</dbReference>
<dbReference type="GO" id="GO:0019843">
    <property type="term" value="F:rRNA binding"/>
    <property type="evidence" value="ECO:0007669"/>
    <property type="project" value="UniProtKB-KW"/>
</dbReference>
<proteinExistence type="inferred from homology"/>
<protein>
    <submittedName>
        <fullName evidence="9">Ribosomal protein S8</fullName>
    </submittedName>
</protein>
<comment type="subunit">
    <text evidence="3">Part of the 30S ribosomal subunit.</text>
</comment>
<evidence type="ECO:0000256" key="4">
    <source>
        <dbReference type="ARBA" id="ARBA00022730"/>
    </source>
</evidence>
<organism evidence="9">
    <name type="scientific">Eustigmatophyceae sp. Mont 10/10-1w</name>
    <dbReference type="NCBI Taxonomy" id="2506145"/>
    <lineage>
        <taxon>Eukaryota</taxon>
        <taxon>Sar</taxon>
        <taxon>Stramenopiles</taxon>
        <taxon>Ochrophyta</taxon>
        <taxon>Eustigmatophyceae</taxon>
    </lineage>
</organism>
<dbReference type="PROSITE" id="PS00053">
    <property type="entry name" value="RIBOSOMAL_S8"/>
    <property type="match status" value="1"/>
</dbReference>
<evidence type="ECO:0000256" key="1">
    <source>
        <dbReference type="ARBA" id="ARBA00002569"/>
    </source>
</evidence>
<dbReference type="NCBIfam" id="NF001109">
    <property type="entry name" value="PRK00136.1"/>
    <property type="match status" value="1"/>
</dbReference>
<evidence type="ECO:0000256" key="7">
    <source>
        <dbReference type="ARBA" id="ARBA00023274"/>
    </source>
</evidence>
<dbReference type="GeneID" id="38947814"/>
<dbReference type="AlphaFoldDB" id="A0A3R5QMA7"/>
<dbReference type="Pfam" id="PF00410">
    <property type="entry name" value="Ribosomal_S8"/>
    <property type="match status" value="1"/>
</dbReference>
<geneLocation type="plastid" evidence="9"/>
<evidence type="ECO:0000256" key="5">
    <source>
        <dbReference type="ARBA" id="ARBA00022884"/>
    </source>
</evidence>
<dbReference type="PANTHER" id="PTHR11758">
    <property type="entry name" value="40S RIBOSOMAL PROTEIN S15A"/>
    <property type="match status" value="1"/>
</dbReference>
<accession>A0A3R5QMA7</accession>
<dbReference type="EMBL" id="MK281455">
    <property type="protein sequence ID" value="QAA11676.1"/>
    <property type="molecule type" value="Genomic_DNA"/>
</dbReference>
<dbReference type="GO" id="GO:0005840">
    <property type="term" value="C:ribosome"/>
    <property type="evidence" value="ECO:0007669"/>
    <property type="project" value="UniProtKB-KW"/>
</dbReference>
<keyword evidence="5" id="KW-0694">RNA-binding</keyword>
<dbReference type="HAMAP" id="MF_01302_B">
    <property type="entry name" value="Ribosomal_uS8_B"/>
    <property type="match status" value="1"/>
</dbReference>
<sequence>MTIDTISDMLTRIRNGNSVGHQVVKVNSTRINYRICRLLKSEGFIRQFETVIKEGKRYIFIYLKYENESKKPIIRGLKRVSKPGLRVYVRKRQIPLVLGGQGLALLSTSQGILTSLQAKKLGIGGELICYIW</sequence>
<comment type="function">
    <text evidence="1">One of the primary rRNA binding proteins, it binds directly to 16S rRNA central domain where it helps coordinate assembly of the platform of the 30S subunit.</text>
</comment>
<dbReference type="InterPro" id="IPR000630">
    <property type="entry name" value="Ribosomal_uS8"/>
</dbReference>
<dbReference type="Gene3D" id="3.30.1490.10">
    <property type="match status" value="1"/>
</dbReference>
<dbReference type="SUPFAM" id="SSF56047">
    <property type="entry name" value="Ribosomal protein S8"/>
    <property type="match status" value="1"/>
</dbReference>
<dbReference type="GO" id="GO:0003735">
    <property type="term" value="F:structural constituent of ribosome"/>
    <property type="evidence" value="ECO:0007669"/>
    <property type="project" value="InterPro"/>
</dbReference>